<dbReference type="EMBL" id="AKHW03000487">
    <property type="protein sequence ID" value="KYO47019.1"/>
    <property type="molecule type" value="Genomic_DNA"/>
</dbReference>
<name>A0A151PDK2_ALLMI</name>
<sequence>METCHFTPADYLAYSLNRSSRKHAFSLHVITSMEYREAKLRNYLNNPINKCNPGYRATREATTQLWIPG</sequence>
<dbReference type="Proteomes" id="UP000050525">
    <property type="component" value="Unassembled WGS sequence"/>
</dbReference>
<accession>A0A151PDK2</accession>
<protein>
    <submittedName>
        <fullName evidence="1">Uncharacterized protein</fullName>
    </submittedName>
</protein>
<proteinExistence type="predicted"/>
<reference evidence="1 2" key="1">
    <citation type="journal article" date="2012" name="Genome Biol.">
        <title>Sequencing three crocodilian genomes to illuminate the evolution of archosaurs and amniotes.</title>
        <authorList>
            <person name="St John J.A."/>
            <person name="Braun E.L."/>
            <person name="Isberg S.R."/>
            <person name="Miles L.G."/>
            <person name="Chong A.Y."/>
            <person name="Gongora J."/>
            <person name="Dalzell P."/>
            <person name="Moran C."/>
            <person name="Bed'hom B."/>
            <person name="Abzhanov A."/>
            <person name="Burgess S.C."/>
            <person name="Cooksey A.M."/>
            <person name="Castoe T.A."/>
            <person name="Crawford N.G."/>
            <person name="Densmore L.D."/>
            <person name="Drew J.C."/>
            <person name="Edwards S.V."/>
            <person name="Faircloth B.C."/>
            <person name="Fujita M.K."/>
            <person name="Greenwold M.J."/>
            <person name="Hoffmann F.G."/>
            <person name="Howard J.M."/>
            <person name="Iguchi T."/>
            <person name="Janes D.E."/>
            <person name="Khan S.Y."/>
            <person name="Kohno S."/>
            <person name="de Koning A.J."/>
            <person name="Lance S.L."/>
            <person name="McCarthy F.M."/>
            <person name="McCormack J.E."/>
            <person name="Merchant M.E."/>
            <person name="Peterson D.G."/>
            <person name="Pollock D.D."/>
            <person name="Pourmand N."/>
            <person name="Raney B.J."/>
            <person name="Roessler K.A."/>
            <person name="Sanford J.R."/>
            <person name="Sawyer R.H."/>
            <person name="Schmidt C.J."/>
            <person name="Triplett E.W."/>
            <person name="Tuberville T.D."/>
            <person name="Venegas-Anaya M."/>
            <person name="Howard J.T."/>
            <person name="Jarvis E.D."/>
            <person name="Guillette L.J.Jr."/>
            <person name="Glenn T.C."/>
            <person name="Green R.E."/>
            <person name="Ray D.A."/>
        </authorList>
    </citation>
    <scope>NUCLEOTIDE SEQUENCE [LARGE SCALE GENOMIC DNA]</scope>
    <source>
        <strain evidence="1">KSC_2009_1</strain>
    </source>
</reference>
<gene>
    <name evidence="1" type="ORF">Y1Q_0014563</name>
</gene>
<evidence type="ECO:0000313" key="2">
    <source>
        <dbReference type="Proteomes" id="UP000050525"/>
    </source>
</evidence>
<comment type="caution">
    <text evidence="1">The sequence shown here is derived from an EMBL/GenBank/DDBJ whole genome shotgun (WGS) entry which is preliminary data.</text>
</comment>
<evidence type="ECO:0000313" key="1">
    <source>
        <dbReference type="EMBL" id="KYO47019.1"/>
    </source>
</evidence>
<dbReference type="AlphaFoldDB" id="A0A151PDK2"/>
<keyword evidence="2" id="KW-1185">Reference proteome</keyword>
<organism evidence="1 2">
    <name type="scientific">Alligator mississippiensis</name>
    <name type="common">American alligator</name>
    <dbReference type="NCBI Taxonomy" id="8496"/>
    <lineage>
        <taxon>Eukaryota</taxon>
        <taxon>Metazoa</taxon>
        <taxon>Chordata</taxon>
        <taxon>Craniata</taxon>
        <taxon>Vertebrata</taxon>
        <taxon>Euteleostomi</taxon>
        <taxon>Archelosauria</taxon>
        <taxon>Archosauria</taxon>
        <taxon>Crocodylia</taxon>
        <taxon>Alligatoridae</taxon>
        <taxon>Alligatorinae</taxon>
        <taxon>Alligator</taxon>
    </lineage>
</organism>